<dbReference type="EMBL" id="JAQNDO010000001">
    <property type="protein sequence ID" value="MDC0747877.1"/>
    <property type="molecule type" value="Genomic_DNA"/>
</dbReference>
<dbReference type="RefSeq" id="WP_271926586.1">
    <property type="nucleotide sequence ID" value="NZ_JAQNDO010000001.1"/>
</dbReference>
<comment type="caution">
    <text evidence="1">The sequence shown here is derived from an EMBL/GenBank/DDBJ whole genome shotgun (WGS) entry which is preliminary data.</text>
</comment>
<dbReference type="InterPro" id="IPR046279">
    <property type="entry name" value="DUF6312"/>
</dbReference>
<accession>A0ABT5F314</accession>
<evidence type="ECO:0000313" key="1">
    <source>
        <dbReference type="EMBL" id="MDC0747877.1"/>
    </source>
</evidence>
<dbReference type="Proteomes" id="UP001221411">
    <property type="component" value="Unassembled WGS sequence"/>
</dbReference>
<gene>
    <name evidence="1" type="ORF">POL67_41480</name>
</gene>
<sequence length="106" mass="12276">MEIRRIKGIKRIVIPQQAGTTGAASNSLQLVAGRRRKRKKLSKSSKFLEKVTRRAARSNRSVFDEYLARHDRSNRKKKNGWLKDLSKNVFKSSRKGRKSFKLSSLF</sequence>
<name>A0ABT5F314_9BACT</name>
<evidence type="ECO:0000313" key="2">
    <source>
        <dbReference type="Proteomes" id="UP001221411"/>
    </source>
</evidence>
<keyword evidence="2" id="KW-1185">Reference proteome</keyword>
<protein>
    <submittedName>
        <fullName evidence="1">Uncharacterized protein</fullName>
    </submittedName>
</protein>
<proteinExistence type="predicted"/>
<dbReference type="Pfam" id="PF19831">
    <property type="entry name" value="DUF6312"/>
    <property type="match status" value="1"/>
</dbReference>
<reference evidence="1 2" key="1">
    <citation type="submission" date="2022-11" db="EMBL/GenBank/DDBJ databases">
        <title>Minimal conservation of predation-associated metabolite biosynthetic gene clusters underscores biosynthetic potential of Myxococcota including descriptions for ten novel species: Archangium lansinium sp. nov., Myxococcus landrumus sp. nov., Nannocystis bai.</title>
        <authorList>
            <person name="Ahearne A."/>
            <person name="Stevens C."/>
            <person name="Dowd S."/>
        </authorList>
    </citation>
    <scope>NUCLEOTIDE SEQUENCE [LARGE SCALE GENOMIC DNA]</scope>
    <source>
        <strain evidence="1 2">RJM3</strain>
    </source>
</reference>
<organism evidence="1 2">
    <name type="scientific">Polyangium mundeleinium</name>
    <dbReference type="NCBI Taxonomy" id="2995306"/>
    <lineage>
        <taxon>Bacteria</taxon>
        <taxon>Pseudomonadati</taxon>
        <taxon>Myxococcota</taxon>
        <taxon>Polyangia</taxon>
        <taxon>Polyangiales</taxon>
        <taxon>Polyangiaceae</taxon>
        <taxon>Polyangium</taxon>
    </lineage>
</organism>